<dbReference type="PROSITE" id="PS00095">
    <property type="entry name" value="C5_MTASE_2"/>
    <property type="match status" value="1"/>
</dbReference>
<dbReference type="PRINTS" id="PR00105">
    <property type="entry name" value="C5METTRFRASE"/>
</dbReference>
<proteinExistence type="inferred from homology"/>
<keyword evidence="4" id="KW-0680">Restriction system</keyword>
<evidence type="ECO:0000256" key="7">
    <source>
        <dbReference type="RuleBase" id="RU000417"/>
    </source>
</evidence>
<comment type="caution">
    <text evidence="8">The sequence shown here is derived from an EMBL/GenBank/DDBJ whole genome shotgun (WGS) entry which is preliminary data.</text>
</comment>
<dbReference type="InterPro" id="IPR018117">
    <property type="entry name" value="C5_DNA_meth_AS"/>
</dbReference>
<evidence type="ECO:0000256" key="4">
    <source>
        <dbReference type="ARBA" id="ARBA00022747"/>
    </source>
</evidence>
<comment type="catalytic activity">
    <reaction evidence="7">
        <text>a 2'-deoxycytidine in DNA + S-adenosyl-L-methionine = a 5-methyl-2'-deoxycytidine in DNA + S-adenosyl-L-homocysteine + H(+)</text>
        <dbReference type="Rhea" id="RHEA:13681"/>
        <dbReference type="Rhea" id="RHEA-COMP:11369"/>
        <dbReference type="Rhea" id="RHEA-COMP:11370"/>
        <dbReference type="ChEBI" id="CHEBI:15378"/>
        <dbReference type="ChEBI" id="CHEBI:57856"/>
        <dbReference type="ChEBI" id="CHEBI:59789"/>
        <dbReference type="ChEBI" id="CHEBI:85452"/>
        <dbReference type="ChEBI" id="CHEBI:85454"/>
        <dbReference type="EC" id="2.1.1.37"/>
    </reaction>
</comment>
<dbReference type="PANTHER" id="PTHR46098:SF1">
    <property type="entry name" value="TRNA (CYTOSINE(38)-C(5))-METHYLTRANSFERASE"/>
    <property type="match status" value="1"/>
</dbReference>
<comment type="similarity">
    <text evidence="5 6">Belongs to the class I-like SAM-binding methyltransferase superfamily. C5-methyltransferase family.</text>
</comment>
<dbReference type="GO" id="GO:0009307">
    <property type="term" value="P:DNA restriction-modification system"/>
    <property type="evidence" value="ECO:0007669"/>
    <property type="project" value="UniProtKB-KW"/>
</dbReference>
<dbReference type="Gene3D" id="3.90.120.10">
    <property type="entry name" value="DNA Methylase, subunit A, domain 2"/>
    <property type="match status" value="1"/>
</dbReference>
<evidence type="ECO:0000256" key="6">
    <source>
        <dbReference type="RuleBase" id="RU000416"/>
    </source>
</evidence>
<keyword evidence="2 5" id="KW-0808">Transferase</keyword>
<dbReference type="SUPFAM" id="SSF53335">
    <property type="entry name" value="S-adenosyl-L-methionine-dependent methyltransferases"/>
    <property type="match status" value="1"/>
</dbReference>
<gene>
    <name evidence="8" type="ORF">KDAU_30770</name>
</gene>
<keyword evidence="1 5" id="KW-0489">Methyltransferase</keyword>
<evidence type="ECO:0000256" key="5">
    <source>
        <dbReference type="PROSITE-ProRule" id="PRU01016"/>
    </source>
</evidence>
<dbReference type="NCBIfam" id="TIGR00675">
    <property type="entry name" value="dcm"/>
    <property type="match status" value="1"/>
</dbReference>
<dbReference type="EMBL" id="BIFQ01000001">
    <property type="protein sequence ID" value="GCE05748.1"/>
    <property type="molecule type" value="Genomic_DNA"/>
</dbReference>
<keyword evidence="3 5" id="KW-0949">S-adenosyl-L-methionine</keyword>
<dbReference type="InterPro" id="IPR031303">
    <property type="entry name" value="C5_meth_CS"/>
</dbReference>
<dbReference type="EC" id="2.1.1.37" evidence="7"/>
<dbReference type="InterPro" id="IPR001525">
    <property type="entry name" value="C5_MeTfrase"/>
</dbReference>
<dbReference type="InterPro" id="IPR050750">
    <property type="entry name" value="C5-MTase"/>
</dbReference>
<keyword evidence="9" id="KW-1185">Reference proteome</keyword>
<evidence type="ECO:0000256" key="3">
    <source>
        <dbReference type="ARBA" id="ARBA00022691"/>
    </source>
</evidence>
<dbReference type="InterPro" id="IPR029063">
    <property type="entry name" value="SAM-dependent_MTases_sf"/>
</dbReference>
<evidence type="ECO:0000256" key="2">
    <source>
        <dbReference type="ARBA" id="ARBA00022679"/>
    </source>
</evidence>
<accession>A0A401ZGD2</accession>
<evidence type="ECO:0000313" key="8">
    <source>
        <dbReference type="EMBL" id="GCE05748.1"/>
    </source>
</evidence>
<dbReference type="Pfam" id="PF00145">
    <property type="entry name" value="DNA_methylase"/>
    <property type="match status" value="1"/>
</dbReference>
<dbReference type="PROSITE" id="PS51679">
    <property type="entry name" value="SAM_MT_C5"/>
    <property type="match status" value="1"/>
</dbReference>
<dbReference type="REBASE" id="692941">
    <property type="entry name" value="M.DauS27ORF30770P"/>
</dbReference>
<evidence type="ECO:0000256" key="1">
    <source>
        <dbReference type="ARBA" id="ARBA00022603"/>
    </source>
</evidence>
<dbReference type="PROSITE" id="PS00094">
    <property type="entry name" value="C5_MTASE_1"/>
    <property type="match status" value="1"/>
</dbReference>
<dbReference type="GO" id="GO:0003886">
    <property type="term" value="F:DNA (cytosine-5-)-methyltransferase activity"/>
    <property type="evidence" value="ECO:0007669"/>
    <property type="project" value="UniProtKB-EC"/>
</dbReference>
<dbReference type="Gene3D" id="3.40.50.150">
    <property type="entry name" value="Vaccinia Virus protein VP39"/>
    <property type="match status" value="1"/>
</dbReference>
<evidence type="ECO:0000313" key="9">
    <source>
        <dbReference type="Proteomes" id="UP000287224"/>
    </source>
</evidence>
<dbReference type="PANTHER" id="PTHR46098">
    <property type="entry name" value="TRNA (CYTOSINE(38)-C(5))-METHYLTRANSFERASE"/>
    <property type="match status" value="1"/>
</dbReference>
<sequence length="422" mass="48257">MSRLGHTCVFACEINQGLQQLYKTNFGIEPMGDIRNIPIDKIPVHDILCAGFPCQPFSKAGEQKGLDCPKWGDLFEYVIKILKERKPEYIMLENVPNLEKHNNGTTWREMEEKLKNEGYDIDYKRLSPHKFGIPQVRERIIIIGCRSGLRGHRWPDESSNANLSIISALEHNPTDAKPLSPSLIECLNAWQEFINSFPKDLEFPSFPIWSMEFGATYPFKDTTPYAIGVDELRNYKGSHGKPLAELADDNIMKALPSHARKEEMKFPSWKVRYIQQNRDLYLQHKSWIDQWMPSILSFPSSLQKLEWNCKGEERNIWNFVLQIRASGVRVKRPTTSPSLIAQTDTQVPIIAWEKRYMTPRECAALQSMQSLPNLPATREQAFKALGNAVNVDLVELVAKALLPSALENFTANTVVEENLVLS</sequence>
<name>A0A401ZGD2_9CHLR</name>
<protein>
    <recommendedName>
        <fullName evidence="7">Cytosine-specific methyltransferase</fullName>
        <ecNumber evidence="7">2.1.1.37</ecNumber>
    </recommendedName>
</protein>
<organism evidence="8 9">
    <name type="scientific">Dictyobacter aurantiacus</name>
    <dbReference type="NCBI Taxonomy" id="1936993"/>
    <lineage>
        <taxon>Bacteria</taxon>
        <taxon>Bacillati</taxon>
        <taxon>Chloroflexota</taxon>
        <taxon>Ktedonobacteria</taxon>
        <taxon>Ktedonobacterales</taxon>
        <taxon>Dictyobacteraceae</taxon>
        <taxon>Dictyobacter</taxon>
    </lineage>
</organism>
<dbReference type="GO" id="GO:0032259">
    <property type="term" value="P:methylation"/>
    <property type="evidence" value="ECO:0007669"/>
    <property type="project" value="UniProtKB-KW"/>
</dbReference>
<dbReference type="Proteomes" id="UP000287224">
    <property type="component" value="Unassembled WGS sequence"/>
</dbReference>
<dbReference type="AlphaFoldDB" id="A0A401ZGD2"/>
<feature type="active site" evidence="5">
    <location>
        <position position="54"/>
    </location>
</feature>
<reference evidence="9" key="1">
    <citation type="submission" date="2018-12" db="EMBL/GenBank/DDBJ databases">
        <title>Tengunoibacter tsumagoiensis gen. nov., sp. nov., Dictyobacter kobayashii sp. nov., D. alpinus sp. nov., and D. joshuensis sp. nov. and description of Dictyobacteraceae fam. nov. within the order Ktedonobacterales isolated from Tengu-no-mugimeshi.</title>
        <authorList>
            <person name="Wang C.M."/>
            <person name="Zheng Y."/>
            <person name="Sakai Y."/>
            <person name="Toyoda A."/>
            <person name="Minakuchi Y."/>
            <person name="Abe K."/>
            <person name="Yokota A."/>
            <person name="Yabe S."/>
        </authorList>
    </citation>
    <scope>NUCLEOTIDE SEQUENCE [LARGE SCALE GENOMIC DNA]</scope>
    <source>
        <strain evidence="9">S-27</strain>
    </source>
</reference>